<evidence type="ECO:0000313" key="3">
    <source>
        <dbReference type="Proteomes" id="UP000580344"/>
    </source>
</evidence>
<dbReference type="PROSITE" id="PS50994">
    <property type="entry name" value="INTEGRASE"/>
    <property type="match status" value="1"/>
</dbReference>
<gene>
    <name evidence="2" type="ORF">HMH06_00050</name>
</gene>
<name>A0ABX1WIA4_9FLAO</name>
<dbReference type="Gene3D" id="3.30.420.10">
    <property type="entry name" value="Ribonuclease H-like superfamily/Ribonuclease H"/>
    <property type="match status" value="1"/>
</dbReference>
<dbReference type="PANTHER" id="PTHR47515:SF3">
    <property type="entry name" value="INTEGRASE CORE DOMAIN PROTEIN"/>
    <property type="match status" value="1"/>
</dbReference>
<organism evidence="2 3">
    <name type="scientific">Empedobacter stercoris</name>
    <dbReference type="NCBI Taxonomy" id="1628248"/>
    <lineage>
        <taxon>Bacteria</taxon>
        <taxon>Pseudomonadati</taxon>
        <taxon>Bacteroidota</taxon>
        <taxon>Flavobacteriia</taxon>
        <taxon>Flavobacteriales</taxon>
        <taxon>Weeksellaceae</taxon>
        <taxon>Empedobacter</taxon>
    </lineage>
</organism>
<proteinExistence type="predicted"/>
<sequence length="93" mass="11161">MIYIQPGQPTQNSLIERFNRTFRQEVLDCFMFSTIKQFNIFSQAWMWMYNNKRPHASLGYLTPHKFLLKYGKINKPNTSEFPTFQQDNCSNNK</sequence>
<dbReference type="RefSeq" id="WP_171621577.1">
    <property type="nucleotide sequence ID" value="NZ_JABFOQ010000001.1"/>
</dbReference>
<evidence type="ECO:0000313" key="2">
    <source>
        <dbReference type="EMBL" id="NOJ74251.1"/>
    </source>
</evidence>
<protein>
    <submittedName>
        <fullName evidence="2">Transposase</fullName>
    </submittedName>
</protein>
<comment type="caution">
    <text evidence="2">The sequence shown here is derived from an EMBL/GenBank/DDBJ whole genome shotgun (WGS) entry which is preliminary data.</text>
</comment>
<evidence type="ECO:0000259" key="1">
    <source>
        <dbReference type="PROSITE" id="PS50994"/>
    </source>
</evidence>
<dbReference type="InterPro" id="IPR012337">
    <property type="entry name" value="RNaseH-like_sf"/>
</dbReference>
<accession>A0ABX1WIA4</accession>
<dbReference type="Pfam" id="PF13683">
    <property type="entry name" value="rve_3"/>
    <property type="match status" value="1"/>
</dbReference>
<dbReference type="Proteomes" id="UP000580344">
    <property type="component" value="Unassembled WGS sequence"/>
</dbReference>
<reference evidence="2 3" key="1">
    <citation type="submission" date="2020-05" db="EMBL/GenBank/DDBJ databases">
        <title>Tigecycline resistant gene in Empedobacter stercoris.</title>
        <authorList>
            <person name="Chen Y."/>
            <person name="Cheng Y."/>
            <person name="Zhou K."/>
        </authorList>
    </citation>
    <scope>NUCLEOTIDE SEQUENCE [LARGE SCALE GENOMIC DNA]</scope>
    <source>
        <strain evidence="2 3">ES202</strain>
    </source>
</reference>
<dbReference type="InterPro" id="IPR036397">
    <property type="entry name" value="RNaseH_sf"/>
</dbReference>
<keyword evidence="3" id="KW-1185">Reference proteome</keyword>
<dbReference type="SUPFAM" id="SSF53098">
    <property type="entry name" value="Ribonuclease H-like"/>
    <property type="match status" value="1"/>
</dbReference>
<dbReference type="EMBL" id="JABFOQ010000001">
    <property type="protein sequence ID" value="NOJ74251.1"/>
    <property type="molecule type" value="Genomic_DNA"/>
</dbReference>
<dbReference type="InterPro" id="IPR001584">
    <property type="entry name" value="Integrase_cat-core"/>
</dbReference>
<dbReference type="PANTHER" id="PTHR47515">
    <property type="entry name" value="LOW CALCIUM RESPONSE LOCUS PROTEIN T"/>
    <property type="match status" value="1"/>
</dbReference>
<feature type="domain" description="Integrase catalytic" evidence="1">
    <location>
        <begin position="1"/>
        <end position="71"/>
    </location>
</feature>